<evidence type="ECO:0000256" key="3">
    <source>
        <dbReference type="ARBA" id="ARBA00022801"/>
    </source>
</evidence>
<dbReference type="InterPro" id="IPR051601">
    <property type="entry name" value="Serine_prot/Carboxylest_S33"/>
</dbReference>
<evidence type="ECO:0000259" key="5">
    <source>
        <dbReference type="Pfam" id="PF08386"/>
    </source>
</evidence>
<dbReference type="Pfam" id="PF08386">
    <property type="entry name" value="Abhydrolase_4"/>
    <property type="match status" value="1"/>
</dbReference>
<proteinExistence type="inferred from homology"/>
<dbReference type="InterPro" id="IPR013595">
    <property type="entry name" value="Pept_S33_TAP-like_C"/>
</dbReference>
<organism evidence="6 7">
    <name type="scientific">Actinoallomurus vinaceus</name>
    <dbReference type="NCBI Taxonomy" id="1080074"/>
    <lineage>
        <taxon>Bacteria</taxon>
        <taxon>Bacillati</taxon>
        <taxon>Actinomycetota</taxon>
        <taxon>Actinomycetes</taxon>
        <taxon>Streptosporangiales</taxon>
        <taxon>Thermomonosporaceae</taxon>
        <taxon>Actinoallomurus</taxon>
    </lineage>
</organism>
<keyword evidence="7" id="KW-1185">Reference proteome</keyword>
<evidence type="ECO:0000256" key="4">
    <source>
        <dbReference type="SAM" id="SignalP"/>
    </source>
</evidence>
<dbReference type="SUPFAM" id="SSF53474">
    <property type="entry name" value="alpha/beta-Hydrolases"/>
    <property type="match status" value="1"/>
</dbReference>
<name>A0ABP8TYG7_9ACTN</name>
<dbReference type="EMBL" id="BAABHK010000001">
    <property type="protein sequence ID" value="GAA4619579.1"/>
    <property type="molecule type" value="Genomic_DNA"/>
</dbReference>
<dbReference type="GO" id="GO:0016787">
    <property type="term" value="F:hydrolase activity"/>
    <property type="evidence" value="ECO:0007669"/>
    <property type="project" value="UniProtKB-KW"/>
</dbReference>
<evidence type="ECO:0000313" key="6">
    <source>
        <dbReference type="EMBL" id="GAA4619579.1"/>
    </source>
</evidence>
<protein>
    <submittedName>
        <fullName evidence="6">Alpha/beta hydrolase</fullName>
    </submittedName>
</protein>
<keyword evidence="2 4" id="KW-0732">Signal</keyword>
<gene>
    <name evidence="6" type="ORF">GCM10023196_000120</name>
</gene>
<evidence type="ECO:0000256" key="2">
    <source>
        <dbReference type="ARBA" id="ARBA00022729"/>
    </source>
</evidence>
<dbReference type="InterPro" id="IPR029058">
    <property type="entry name" value="AB_hydrolase_fold"/>
</dbReference>
<dbReference type="Proteomes" id="UP001501442">
    <property type="component" value="Unassembled WGS sequence"/>
</dbReference>
<dbReference type="PANTHER" id="PTHR43248:SF29">
    <property type="entry name" value="TRIPEPTIDYL AMINOPEPTIDASE"/>
    <property type="match status" value="1"/>
</dbReference>
<dbReference type="PANTHER" id="PTHR43248">
    <property type="entry name" value="2-SUCCINYL-6-HYDROXY-2,4-CYCLOHEXADIENE-1-CARBOXYLATE SYNTHASE"/>
    <property type="match status" value="1"/>
</dbReference>
<reference evidence="7" key="1">
    <citation type="journal article" date="2019" name="Int. J. Syst. Evol. Microbiol.">
        <title>The Global Catalogue of Microorganisms (GCM) 10K type strain sequencing project: providing services to taxonomists for standard genome sequencing and annotation.</title>
        <authorList>
            <consortium name="The Broad Institute Genomics Platform"/>
            <consortium name="The Broad Institute Genome Sequencing Center for Infectious Disease"/>
            <person name="Wu L."/>
            <person name="Ma J."/>
        </authorList>
    </citation>
    <scope>NUCLEOTIDE SEQUENCE [LARGE SCALE GENOMIC DNA]</scope>
    <source>
        <strain evidence="7">JCM 17939</strain>
    </source>
</reference>
<accession>A0ABP8TYG7</accession>
<feature type="chain" id="PRO_5046377703" evidence="4">
    <location>
        <begin position="26"/>
        <end position="487"/>
    </location>
</feature>
<feature type="domain" description="Peptidase S33 tripeptidyl aminopeptidase-like C-terminal" evidence="5">
    <location>
        <begin position="393"/>
        <end position="485"/>
    </location>
</feature>
<evidence type="ECO:0000313" key="7">
    <source>
        <dbReference type="Proteomes" id="UP001501442"/>
    </source>
</evidence>
<dbReference type="RefSeq" id="WP_345427969.1">
    <property type="nucleotide sequence ID" value="NZ_BAABHK010000001.1"/>
</dbReference>
<dbReference type="Gene3D" id="3.40.50.1820">
    <property type="entry name" value="alpha/beta hydrolase"/>
    <property type="match status" value="1"/>
</dbReference>
<feature type="signal peptide" evidence="4">
    <location>
        <begin position="1"/>
        <end position="25"/>
    </location>
</feature>
<comment type="similarity">
    <text evidence="1">Belongs to the peptidase S33 family.</text>
</comment>
<evidence type="ECO:0000256" key="1">
    <source>
        <dbReference type="ARBA" id="ARBA00010088"/>
    </source>
</evidence>
<keyword evidence="3 6" id="KW-0378">Hydrolase</keyword>
<comment type="caution">
    <text evidence="6">The sequence shown here is derived from an EMBL/GenBank/DDBJ whole genome shotgun (WGS) entry which is preliminary data.</text>
</comment>
<sequence>MKRSSVVTATMAATTVLTSGSAAVAAERAPVPSPAWRDCHTENTPPQLECATITVPLDWSHPGGQRITLALNRLRATDPAHRLGSLLVNPGGPGGSGTAVVAQGGMLLGTPQLKPLRERFDLIGFDPRGVGDSTPVRCSTPVYDPAAPTLPKTAAEYRRLTESDRRHGSDCLQATGPLLRHVDTISAARDVDAIRAALGESQISWLGVSYGTELGAAYARLFPGRVRTMVLDGAVDHTRSVARDTVDESAAIEREFHRFAQWCQATADCPLRGRDIVADFDALTARADKGEIVDPARGRPITAAEVTAATYSYLILKFLWPQLATALADAEKTPSNPAALAQGIQDDPSYTSYRAIGCHDFPPRLRGFADLRARLTRVKKVAPHTWRYSEMWDVTAGCSGWPVPAANPPRPERVTGAPTILVVGNTYDPSTPYVWAQALTRQIDGGRLLTYDGDGHTALYNSSCARTHEVDYLITGQAPPAGTVCHV</sequence>